<dbReference type="Xenbase" id="XB-GENE-29081227">
    <property type="gene designation" value="LOC100492545"/>
</dbReference>
<dbReference type="AGR" id="Xenbase:XB-GENE-29081227"/>
<feature type="region of interest" description="Disordered" evidence="1">
    <location>
        <begin position="1316"/>
        <end position="1348"/>
    </location>
</feature>
<evidence type="ECO:0000256" key="1">
    <source>
        <dbReference type="SAM" id="MobiDB-lite"/>
    </source>
</evidence>
<feature type="compositionally biased region" description="Basic and acidic residues" evidence="1">
    <location>
        <begin position="1085"/>
        <end position="1098"/>
    </location>
</feature>
<dbReference type="RefSeq" id="XP_004916880.1">
    <property type="nucleotide sequence ID" value="XM_004916823.4"/>
</dbReference>
<organism evidence="2 4">
    <name type="scientific">Xenopus tropicalis</name>
    <name type="common">Western clawed frog</name>
    <name type="synonym">Silurana tropicalis</name>
    <dbReference type="NCBI Taxonomy" id="8364"/>
    <lineage>
        <taxon>Eukaryota</taxon>
        <taxon>Metazoa</taxon>
        <taxon>Chordata</taxon>
        <taxon>Craniata</taxon>
        <taxon>Vertebrata</taxon>
        <taxon>Euteleostomi</taxon>
        <taxon>Amphibia</taxon>
        <taxon>Batrachia</taxon>
        <taxon>Anura</taxon>
        <taxon>Pipoidea</taxon>
        <taxon>Pipidae</taxon>
        <taxon>Xenopodinae</taxon>
        <taxon>Xenopus</taxon>
        <taxon>Silurana</taxon>
    </lineage>
</organism>
<feature type="region of interest" description="Disordered" evidence="1">
    <location>
        <begin position="309"/>
        <end position="333"/>
    </location>
</feature>
<evidence type="ECO:0000313" key="3">
    <source>
        <dbReference type="RefSeq" id="XP_002934930.2"/>
    </source>
</evidence>
<feature type="region of interest" description="Disordered" evidence="1">
    <location>
        <begin position="988"/>
        <end position="1022"/>
    </location>
</feature>
<dbReference type="OMA" id="IESNDDW"/>
<keyword evidence="2" id="KW-1185">Reference proteome</keyword>
<feature type="compositionally biased region" description="Polar residues" evidence="1">
    <location>
        <begin position="1203"/>
        <end position="1216"/>
    </location>
</feature>
<feature type="region of interest" description="Disordered" evidence="1">
    <location>
        <begin position="1083"/>
        <end position="1108"/>
    </location>
</feature>
<feature type="region of interest" description="Disordered" evidence="1">
    <location>
        <begin position="1162"/>
        <end position="1185"/>
    </location>
</feature>
<evidence type="ECO:0000313" key="4">
    <source>
        <dbReference type="RefSeq" id="XP_004916880.1"/>
    </source>
</evidence>
<dbReference type="OrthoDB" id="9909865at2759"/>
<accession>A0A8J0R6A3</accession>
<reference evidence="3 4" key="1">
    <citation type="submission" date="2025-04" db="UniProtKB">
        <authorList>
            <consortium name="RefSeq"/>
        </authorList>
    </citation>
    <scope>IDENTIFICATION</scope>
    <source>
        <strain evidence="3 4">Nigerian</strain>
        <tissue evidence="3 4">Liver and blood</tissue>
    </source>
</reference>
<dbReference type="Proteomes" id="UP000008143">
    <property type="component" value="Chromosome 8"/>
</dbReference>
<feature type="compositionally biased region" description="Basic and acidic residues" evidence="1">
    <location>
        <begin position="1006"/>
        <end position="1017"/>
    </location>
</feature>
<sequence length="1400" mass="150024">MESGRKEPMMMMNLYSKEAGSFKDGSFIIDEEKQMTGISKLRCVQKGEAESKTTNKNPNSPRKNSSSLGDSSIPSILDEAFPKIREAYEMSEGTSVTGNKFFSTPLPTGTKAKKKLTPVLEVDLESNEDWSVNEKATPNVRIKKTYSIVAQESPMQAPLYRSFFAAECQDIVDQLEGKETEGRCAGKRKVEELDVSSIDAEPPPYDCTPMKSMLACEVANIIRSLDSSPANEGPSMLGDSLLDLEKLDLQLHDFNLKDKGKLCGRIQALNSSTEGIFFLGEGTDGVCSSKKQKLDPMKETKSIVNNLSNSEEKSYSNSPLLTHGHSGSKSVVNGTRLNVPQEMKRGGNVEKIMNLMNEAKMEKGTFEGRSFHAEHVGRSASSELSSKKTEADFILPTNTTVDMEITNEAVVTTQVIKSVRKLSSTPDLFPVSKVSNANTTQDLVPVRKVPDANTTQDLFPVSKVLDANTTQDLFPVSKVPDANTTQDLVPVSKVLGANTTQDLVLVYKVPDANTTQLIEAVPLALIDATQDIIVAHDEVLGVNATQEIETLQKTSANTTQDIVLEEGAAANSTQVIETGLQASANTTLDILHDEVIVANTTQVIEAPYKSSPRGIIIGEVTTGNTTQVTDARTKASANTTQDIVLEHNVLFPLKPAIAQVTRVVPKMTSFNTTQDVLSDPEDVACTQKADTVPKMICSNTTQDILLEPDETTGAQATNIMPKITSSNTTLDIVLEPEVLIATQITDAEAQFSSSNTTQEILPEVNTVNVSKLPNTMLNVTSSNTTNDIVPEPAVSKMCSETLIKDAEPTHNDAMAVSGAQTVEAVSKLSASTTQEITIVDEKVNTSNTTVCNNMKDPLVNSAAATSSKATGEAPVMSPNVSFSPNNSPVSTIQVSASERSVNNIKNSGDAILVKDQQTFGPVCTSDPAQDTALPEVARADSLGVLESSQVQMPVTGVTQVSQESISMANTLTEGKEESSNMAVMHQISGKAEDNNKSCETTSSSCHESDKLSCHEPTGDMGEMEPCEVAQETEATHDESVFSVSSLSFVTSTPLPGLSNFQFKKSSQDSTQHDPNLSVCSVVDESANKASEEEREKSHQAQGGKHLGRETTHVAQLPRNPQRSFLPQARALQSGTGIPSSGIPSARRSLALTAAPVPQKLTKEQVLSQIPPRGTGIPARGSIRPPLTRNSLVRASVGNAKPSAGSSAANTSQNRTIGSRFRTPRAAAAKARPSLTHAQITNNASVIRPPSRLSAPSSAQVPKDATCAPALSIRPAVPSGVQSFGLLRHAPSSVRPPIPLQRTGLAMKKPQREISVTTKNETQTAPRNAQLEASCASGEPARPQGMDKPKATVATDSEIVSPSESPGCLHLETCPCCHIKYQELLQKFEELRNRLGENVRQ</sequence>
<feature type="compositionally biased region" description="Polar residues" evidence="1">
    <location>
        <begin position="1316"/>
        <end position="1326"/>
    </location>
</feature>
<dbReference type="GeneID" id="100492545"/>
<dbReference type="RefSeq" id="XP_002934930.2">
    <property type="nucleotide sequence ID" value="XM_002934884.5"/>
</dbReference>
<gene>
    <name evidence="3 4 5" type="primary">LOC100492545</name>
</gene>
<feature type="region of interest" description="Disordered" evidence="1">
    <location>
        <begin position="42"/>
        <end position="74"/>
    </location>
</feature>
<evidence type="ECO:0000313" key="5">
    <source>
        <dbReference type="Xenbase" id="XB-GENE-29081227"/>
    </source>
</evidence>
<protein>
    <submittedName>
        <fullName evidence="3 4">Uncharacterized protein LOC100492545 isoform X1</fullName>
    </submittedName>
</protein>
<feature type="region of interest" description="Disordered" evidence="1">
    <location>
        <begin position="1197"/>
        <end position="1222"/>
    </location>
</feature>
<feature type="compositionally biased region" description="Low complexity" evidence="1">
    <location>
        <begin position="55"/>
        <end position="74"/>
    </location>
</feature>
<evidence type="ECO:0000313" key="2">
    <source>
        <dbReference type="Proteomes" id="UP000008143"/>
    </source>
</evidence>
<name>A0A8J0R6A3_XENTR</name>
<proteinExistence type="predicted"/>